<dbReference type="KEGG" id="ruv:EC9_03060"/>
<sequence>MFSCKEISKLVSESLETKLTFRQRVELWMHLRLCRLCAAFRRDTVALHRRTQQHVAELDNDRSVAKAKLSSEARQRIKQAIAARND</sequence>
<name>A0A517LU53_9BACT</name>
<gene>
    <name evidence="1" type="ORF">EC9_03060</name>
</gene>
<organism evidence="1 2">
    <name type="scientific">Rosistilla ulvae</name>
    <dbReference type="NCBI Taxonomy" id="1930277"/>
    <lineage>
        <taxon>Bacteria</taxon>
        <taxon>Pseudomonadati</taxon>
        <taxon>Planctomycetota</taxon>
        <taxon>Planctomycetia</taxon>
        <taxon>Pirellulales</taxon>
        <taxon>Pirellulaceae</taxon>
        <taxon>Rosistilla</taxon>
    </lineage>
</organism>
<evidence type="ECO:0008006" key="3">
    <source>
        <dbReference type="Google" id="ProtNLM"/>
    </source>
</evidence>
<reference evidence="1 2" key="1">
    <citation type="submission" date="2019-02" db="EMBL/GenBank/DDBJ databases">
        <title>Deep-cultivation of Planctomycetes and their phenomic and genomic characterization uncovers novel biology.</title>
        <authorList>
            <person name="Wiegand S."/>
            <person name="Jogler M."/>
            <person name="Boedeker C."/>
            <person name="Pinto D."/>
            <person name="Vollmers J."/>
            <person name="Rivas-Marin E."/>
            <person name="Kohn T."/>
            <person name="Peeters S.H."/>
            <person name="Heuer A."/>
            <person name="Rast P."/>
            <person name="Oberbeckmann S."/>
            <person name="Bunk B."/>
            <person name="Jeske O."/>
            <person name="Meyerdierks A."/>
            <person name="Storesund J.E."/>
            <person name="Kallscheuer N."/>
            <person name="Luecker S."/>
            <person name="Lage O.M."/>
            <person name="Pohl T."/>
            <person name="Merkel B.J."/>
            <person name="Hornburger P."/>
            <person name="Mueller R.-W."/>
            <person name="Bruemmer F."/>
            <person name="Labrenz M."/>
            <person name="Spormann A.M."/>
            <person name="Op den Camp H."/>
            <person name="Overmann J."/>
            <person name="Amann R."/>
            <person name="Jetten M.S.M."/>
            <person name="Mascher T."/>
            <person name="Medema M.H."/>
            <person name="Devos D.P."/>
            <person name="Kaster A.-K."/>
            <person name="Ovreas L."/>
            <person name="Rohde M."/>
            <person name="Galperin M.Y."/>
            <person name="Jogler C."/>
        </authorList>
    </citation>
    <scope>NUCLEOTIDE SEQUENCE [LARGE SCALE GENOMIC DNA]</scope>
    <source>
        <strain evidence="1 2">EC9</strain>
    </source>
</reference>
<keyword evidence="2" id="KW-1185">Reference proteome</keyword>
<dbReference type="EMBL" id="CP036261">
    <property type="protein sequence ID" value="QDS86147.1"/>
    <property type="molecule type" value="Genomic_DNA"/>
</dbReference>
<evidence type="ECO:0000313" key="1">
    <source>
        <dbReference type="EMBL" id="QDS86147.1"/>
    </source>
</evidence>
<dbReference type="AlphaFoldDB" id="A0A517LU53"/>
<proteinExistence type="predicted"/>
<evidence type="ECO:0000313" key="2">
    <source>
        <dbReference type="Proteomes" id="UP000319557"/>
    </source>
</evidence>
<accession>A0A517LU53</accession>
<dbReference type="RefSeq" id="WP_145341749.1">
    <property type="nucleotide sequence ID" value="NZ_CP036261.1"/>
</dbReference>
<protein>
    <recommendedName>
        <fullName evidence="3">Zinc-finger domain-containing protein</fullName>
    </recommendedName>
</protein>
<dbReference type="OrthoDB" id="289861at2"/>
<dbReference type="Proteomes" id="UP000319557">
    <property type="component" value="Chromosome"/>
</dbReference>